<comment type="caution">
    <text evidence="6">The sequence shown here is derived from an EMBL/GenBank/DDBJ whole genome shotgun (WGS) entry which is preliminary data.</text>
</comment>
<reference evidence="6" key="1">
    <citation type="journal article" date="2022" name="Front. Microbiol.">
        <title>Genome-based taxonomic rearrangement of Oceanobacter-related bacteria including the description of Thalassolituus hydrocarbonoclasticus sp. nov. and Thalassolituus pacificus sp. nov. and emended description of the genus Thalassolituus.</title>
        <authorList>
            <person name="Dong C."/>
            <person name="Wei L."/>
            <person name="Wang J."/>
            <person name="Lai Q."/>
            <person name="Huang Z."/>
            <person name="Shao Z."/>
        </authorList>
    </citation>
    <scope>NUCLEOTIDE SEQUENCE</scope>
    <source>
        <strain evidence="6">59MF3M-4</strain>
    </source>
</reference>
<dbReference type="PANTHER" id="PTHR42887">
    <property type="entry name" value="OS12G0638800 PROTEIN"/>
    <property type="match status" value="1"/>
</dbReference>
<dbReference type="NCBIfam" id="TIGR00275">
    <property type="entry name" value="aminoacetone oxidase family FAD-binding enzyme"/>
    <property type="match status" value="1"/>
</dbReference>
<dbReference type="InterPro" id="IPR057661">
    <property type="entry name" value="RsdA/BaiN/AoA(So)_Rossmann"/>
</dbReference>
<accession>A0A9X2WGB4</accession>
<dbReference type="PANTHER" id="PTHR42887:SF1">
    <property type="entry name" value="BLR3961 PROTEIN"/>
    <property type="match status" value="1"/>
</dbReference>
<evidence type="ECO:0000259" key="4">
    <source>
        <dbReference type="Pfam" id="PF03486"/>
    </source>
</evidence>
<evidence type="ECO:0000256" key="2">
    <source>
        <dbReference type="ARBA" id="ARBA00022630"/>
    </source>
</evidence>
<feature type="domain" description="RsdA/BaiN/AoA(So)-like Rossmann fold-like" evidence="4">
    <location>
        <begin position="12"/>
        <end position="418"/>
    </location>
</feature>
<dbReference type="Gene3D" id="2.40.30.10">
    <property type="entry name" value="Translation factors"/>
    <property type="match status" value="1"/>
</dbReference>
<protein>
    <submittedName>
        <fullName evidence="6">TIGR03862 family flavoprotein</fullName>
    </submittedName>
</protein>
<dbReference type="InterPro" id="IPR023166">
    <property type="entry name" value="BaiN-like_dom_sf"/>
</dbReference>
<dbReference type="NCBIfam" id="TIGR03862">
    <property type="entry name" value="flavo_PP4765"/>
    <property type="match status" value="1"/>
</dbReference>
<dbReference type="RefSeq" id="WP_260976703.1">
    <property type="nucleotide sequence ID" value="NZ_JAOANI010000019.1"/>
</dbReference>
<dbReference type="AlphaFoldDB" id="A0A9X2WGB4"/>
<dbReference type="Gene3D" id="3.50.50.60">
    <property type="entry name" value="FAD/NAD(P)-binding domain"/>
    <property type="match status" value="1"/>
</dbReference>
<dbReference type="InterPro" id="IPR004792">
    <property type="entry name" value="BaiN-like"/>
</dbReference>
<name>A0A9X2WGB4_9GAMM</name>
<keyword evidence="3" id="KW-0274">FAD</keyword>
<comment type="cofactor">
    <cofactor evidence="1">
        <name>FAD</name>
        <dbReference type="ChEBI" id="CHEBI:57692"/>
    </cofactor>
</comment>
<dbReference type="InterPro" id="IPR036188">
    <property type="entry name" value="FAD/NAD-bd_sf"/>
</dbReference>
<keyword evidence="2" id="KW-0285">Flavoprotein</keyword>
<organism evidence="6 7">
    <name type="scientific">Thalassolituus pacificus</name>
    <dbReference type="NCBI Taxonomy" id="2975440"/>
    <lineage>
        <taxon>Bacteria</taxon>
        <taxon>Pseudomonadati</taxon>
        <taxon>Pseudomonadota</taxon>
        <taxon>Gammaproteobacteria</taxon>
        <taxon>Oceanospirillales</taxon>
        <taxon>Oceanospirillaceae</taxon>
        <taxon>Thalassolituus</taxon>
    </lineage>
</organism>
<evidence type="ECO:0000313" key="6">
    <source>
        <dbReference type="EMBL" id="MCT7359848.1"/>
    </source>
</evidence>
<evidence type="ECO:0000259" key="5">
    <source>
        <dbReference type="Pfam" id="PF22780"/>
    </source>
</evidence>
<proteinExistence type="predicted"/>
<dbReference type="Pfam" id="PF22780">
    <property type="entry name" value="HI0933_like_1st"/>
    <property type="match status" value="1"/>
</dbReference>
<reference evidence="6" key="2">
    <citation type="submission" date="2022-08" db="EMBL/GenBank/DDBJ databases">
        <authorList>
            <person name="Dong C."/>
        </authorList>
    </citation>
    <scope>NUCLEOTIDE SEQUENCE</scope>
    <source>
        <strain evidence="6">59MF3M-4</strain>
    </source>
</reference>
<dbReference type="Proteomes" id="UP001147830">
    <property type="component" value="Unassembled WGS sequence"/>
</dbReference>
<dbReference type="Pfam" id="PF03486">
    <property type="entry name" value="HI0933_like"/>
    <property type="match status" value="1"/>
</dbReference>
<dbReference type="PRINTS" id="PR00368">
    <property type="entry name" value="FADPNR"/>
</dbReference>
<dbReference type="InterPro" id="IPR055178">
    <property type="entry name" value="RsdA/BaiN/AoA(So)-like_dom"/>
</dbReference>
<evidence type="ECO:0000313" key="7">
    <source>
        <dbReference type="Proteomes" id="UP001147830"/>
    </source>
</evidence>
<sequence length="431" mass="47177">MSISTSSSASPRIAVIGAGPAGLMAAERIARQGLAVEVFDAMPSVARKFLLAGVGGMNITHAEDYADFVSRYGNASQWLRPMLDDFSPDNLRSWIHELGIETFIGTSNRVFPKDMKAAPLLRAWLHRLRSQGVSIHPRHRWQGWQMENGKQTWCFSTPEGDKREQFDAVVLALGGASWPRLGSDGQWCSLLTQQGVSIAPLLPSNCGFELPWSEYILERLAGTPLKNIALSLTDIHGQPWTRKGEFIVSQYGIEGSLVYALSAPLRDLMLSNQAEKHANQPAQLWLDWLPQNSYEQVLSKLQQPRKGMSFANVLRKKLNLPAITNALLKECCPELDLHDHQAVTSALKSMPLPCPTATRPIAEAISSAGGITQASVNEHLMLKALPGVFVAGEMLDWEAPTGGYLLTACFASGKHAGDGVCSWLNGNNRNQ</sequence>
<dbReference type="SUPFAM" id="SSF160996">
    <property type="entry name" value="HI0933 insert domain-like"/>
    <property type="match status" value="1"/>
</dbReference>
<evidence type="ECO:0000256" key="1">
    <source>
        <dbReference type="ARBA" id="ARBA00001974"/>
    </source>
</evidence>
<dbReference type="SUPFAM" id="SSF51905">
    <property type="entry name" value="FAD/NAD(P)-binding domain"/>
    <property type="match status" value="1"/>
</dbReference>
<gene>
    <name evidence="6" type="ORF">NYR02_12585</name>
</gene>
<keyword evidence="7" id="KW-1185">Reference proteome</keyword>
<feature type="domain" description="RsdA/BaiN/AoA(So)-like insert" evidence="5">
    <location>
        <begin position="203"/>
        <end position="366"/>
    </location>
</feature>
<dbReference type="InterPro" id="IPR022460">
    <property type="entry name" value="Flavoprotein_PP4765"/>
</dbReference>
<dbReference type="EMBL" id="JAOANI010000019">
    <property type="protein sequence ID" value="MCT7359848.1"/>
    <property type="molecule type" value="Genomic_DNA"/>
</dbReference>
<dbReference type="Gene3D" id="1.10.8.260">
    <property type="entry name" value="HI0933 insert domain-like"/>
    <property type="match status" value="1"/>
</dbReference>
<evidence type="ECO:0000256" key="3">
    <source>
        <dbReference type="ARBA" id="ARBA00022827"/>
    </source>
</evidence>